<evidence type="ECO:0000313" key="2">
    <source>
        <dbReference type="Proteomes" id="UP000637423"/>
    </source>
</evidence>
<protein>
    <submittedName>
        <fullName evidence="1">Uncharacterized protein</fullName>
    </submittedName>
</protein>
<reference evidence="1" key="1">
    <citation type="journal article" date="2014" name="Int. J. Syst. Evol. Microbiol.">
        <title>Complete genome sequence of Corynebacterium casei LMG S-19264T (=DSM 44701T), isolated from a smear-ripened cheese.</title>
        <authorList>
            <consortium name="US DOE Joint Genome Institute (JGI-PGF)"/>
            <person name="Walter F."/>
            <person name="Albersmeier A."/>
            <person name="Kalinowski J."/>
            <person name="Ruckert C."/>
        </authorList>
    </citation>
    <scope>NUCLEOTIDE SEQUENCE</scope>
    <source>
        <strain evidence="1">CGMCC 1.10998</strain>
    </source>
</reference>
<organism evidence="1 2">
    <name type="scientific">Undibacterium terreum</name>
    <dbReference type="NCBI Taxonomy" id="1224302"/>
    <lineage>
        <taxon>Bacteria</taxon>
        <taxon>Pseudomonadati</taxon>
        <taxon>Pseudomonadota</taxon>
        <taxon>Betaproteobacteria</taxon>
        <taxon>Burkholderiales</taxon>
        <taxon>Oxalobacteraceae</taxon>
        <taxon>Undibacterium</taxon>
    </lineage>
</organism>
<dbReference type="AlphaFoldDB" id="A0A916U3L9"/>
<proteinExistence type="predicted"/>
<dbReference type="Proteomes" id="UP000637423">
    <property type="component" value="Unassembled WGS sequence"/>
</dbReference>
<comment type="caution">
    <text evidence="1">The sequence shown here is derived from an EMBL/GenBank/DDBJ whole genome shotgun (WGS) entry which is preliminary data.</text>
</comment>
<gene>
    <name evidence="1" type="ORF">GCM10011396_02430</name>
</gene>
<sequence length="86" mass="9467">MNMNNFDVYANEADSISLAGLTIENRLDRISLYGDVDLTADQRGLALARQLHALLGEAIAKLESMPLPEVLPTSQVHTVRNPFDNT</sequence>
<evidence type="ECO:0000313" key="1">
    <source>
        <dbReference type="EMBL" id="GGC59053.1"/>
    </source>
</evidence>
<dbReference type="EMBL" id="BMED01000001">
    <property type="protein sequence ID" value="GGC59053.1"/>
    <property type="molecule type" value="Genomic_DNA"/>
</dbReference>
<keyword evidence="2" id="KW-1185">Reference proteome</keyword>
<dbReference type="RefSeq" id="WP_308789103.1">
    <property type="nucleotide sequence ID" value="NZ_BMED01000001.1"/>
</dbReference>
<reference evidence="1" key="2">
    <citation type="submission" date="2020-09" db="EMBL/GenBank/DDBJ databases">
        <authorList>
            <person name="Sun Q."/>
            <person name="Zhou Y."/>
        </authorList>
    </citation>
    <scope>NUCLEOTIDE SEQUENCE</scope>
    <source>
        <strain evidence="1">CGMCC 1.10998</strain>
    </source>
</reference>
<accession>A0A916U3L9</accession>
<name>A0A916U3L9_9BURK</name>